<name>A0A653BIB9_CALMS</name>
<evidence type="ECO:0000313" key="2">
    <source>
        <dbReference type="EMBL" id="VEN35337.1"/>
    </source>
</evidence>
<sequence>MNYPNNAGVLFIAAIKRDDLIESKLKHQKFISKHFITGRPTDLEMIWRIKTILIGYHHRT</sequence>
<dbReference type="EMBL" id="CAACVG010001305">
    <property type="protein sequence ID" value="VEN35165.1"/>
    <property type="molecule type" value="Genomic_DNA"/>
</dbReference>
<reference evidence="2 3" key="1">
    <citation type="submission" date="2019-01" db="EMBL/GenBank/DDBJ databases">
        <authorList>
            <person name="Sayadi A."/>
        </authorList>
    </citation>
    <scope>NUCLEOTIDE SEQUENCE [LARGE SCALE GENOMIC DNA]</scope>
</reference>
<organism evidence="2 3">
    <name type="scientific">Callosobruchus maculatus</name>
    <name type="common">Southern cowpea weevil</name>
    <name type="synonym">Pulse bruchid</name>
    <dbReference type="NCBI Taxonomy" id="64391"/>
    <lineage>
        <taxon>Eukaryota</taxon>
        <taxon>Metazoa</taxon>
        <taxon>Ecdysozoa</taxon>
        <taxon>Arthropoda</taxon>
        <taxon>Hexapoda</taxon>
        <taxon>Insecta</taxon>
        <taxon>Pterygota</taxon>
        <taxon>Neoptera</taxon>
        <taxon>Endopterygota</taxon>
        <taxon>Coleoptera</taxon>
        <taxon>Polyphaga</taxon>
        <taxon>Cucujiformia</taxon>
        <taxon>Chrysomeloidea</taxon>
        <taxon>Chrysomelidae</taxon>
        <taxon>Bruchinae</taxon>
        <taxon>Bruchini</taxon>
        <taxon>Callosobruchus</taxon>
    </lineage>
</organism>
<dbReference type="EMBL" id="CAACVG010001468">
    <property type="protein sequence ID" value="VEN35337.1"/>
    <property type="molecule type" value="Genomic_DNA"/>
</dbReference>
<accession>A0A653BIB9</accession>
<gene>
    <name evidence="1" type="ORF">CALMAC_LOCUS1145</name>
    <name evidence="2" type="ORF">CALMAC_LOCUS1264</name>
</gene>
<proteinExistence type="predicted"/>
<evidence type="ECO:0000313" key="3">
    <source>
        <dbReference type="Proteomes" id="UP000410492"/>
    </source>
</evidence>
<dbReference type="Proteomes" id="UP000410492">
    <property type="component" value="Unassembled WGS sequence"/>
</dbReference>
<protein>
    <submittedName>
        <fullName evidence="2">Uncharacterized protein</fullName>
    </submittedName>
</protein>
<keyword evidence="3" id="KW-1185">Reference proteome</keyword>
<evidence type="ECO:0000313" key="1">
    <source>
        <dbReference type="EMBL" id="VEN35165.1"/>
    </source>
</evidence>
<dbReference type="OrthoDB" id="6160832at2759"/>
<dbReference type="AlphaFoldDB" id="A0A653BIB9"/>